<comment type="caution">
    <text evidence="9">The sequence shown here is derived from an EMBL/GenBank/DDBJ whole genome shotgun (WGS) entry which is preliminary data.</text>
</comment>
<dbReference type="Gene3D" id="1.25.40.10">
    <property type="entry name" value="Tetratricopeptide repeat domain"/>
    <property type="match status" value="1"/>
</dbReference>
<protein>
    <recommendedName>
        <fullName evidence="6">mRNA 3'-end-processing protein RNA14</fullName>
    </recommendedName>
</protein>
<dbReference type="GO" id="GO:0032040">
    <property type="term" value="C:small-subunit processome"/>
    <property type="evidence" value="ECO:0007669"/>
    <property type="project" value="TreeGrafter"/>
</dbReference>
<evidence type="ECO:0000259" key="7">
    <source>
        <dbReference type="Pfam" id="PF05843"/>
    </source>
</evidence>
<name>A0AAV5R9Z5_PICKL</name>
<sequence length="431" mass="51398">MSDKARYALEKSIPELEDLEKRGLFQRKEINMIVRRRTDFEHRISGRGSKPKDYLLYIKFEKTLDKLRKKRIQRLKDHIDMTPSISNWSISQRILIIFKKATNKFPSDMELWANYLKFARKQESVKVVYDIYSKLLSLQPRNIDVWLSGAKWEYEYNKNVKGARALFKRCLRFNLNEERVWIEFIKFELNYLSKLLTRRKLLQLVSERSQIEDLENESKKEGTKNDDDIDVEDIVTLNVGDDEINSELNALPEMNVSTLGSIEDNPVLRGDLIMTLYNVFIETMIKNLEKEYQHNNQINIKDNEINDEKYKLIMKLSNKILSLIDKFDILDRIHMCDYIIDDLNKRFENDINVLLLKLTLSLRYVSIDDDEFINKLQENVKLYQSWKSKVKIDDKIKEKVRESYVKYLNDKYLIHSQGETQSLLQLLLKKL</sequence>
<keyword evidence="3" id="KW-0698">rRNA processing</keyword>
<evidence type="ECO:0000313" key="9">
    <source>
        <dbReference type="EMBL" id="GMM47922.1"/>
    </source>
</evidence>
<proteinExistence type="inferred from homology"/>
<feature type="domain" description="Suppressor of forked" evidence="7">
    <location>
        <begin position="99"/>
        <end position="186"/>
    </location>
</feature>
<dbReference type="PANTHER" id="PTHR23271:SF1">
    <property type="entry name" value="U3 SMALL NUCLEOLAR RNA-ASSOCIATED PROTEIN 6 HOMOLOG"/>
    <property type="match status" value="1"/>
</dbReference>
<dbReference type="EMBL" id="BTGB01000009">
    <property type="protein sequence ID" value="GMM47922.1"/>
    <property type="molecule type" value="Genomic_DNA"/>
</dbReference>
<dbReference type="Pfam" id="PF05843">
    <property type="entry name" value="Suf"/>
    <property type="match status" value="1"/>
</dbReference>
<dbReference type="GO" id="GO:0030515">
    <property type="term" value="F:snoRNA binding"/>
    <property type="evidence" value="ECO:0007669"/>
    <property type="project" value="InterPro"/>
</dbReference>
<evidence type="ECO:0000313" key="10">
    <source>
        <dbReference type="Proteomes" id="UP001378960"/>
    </source>
</evidence>
<dbReference type="InterPro" id="IPR055347">
    <property type="entry name" value="UTP6_N"/>
</dbReference>
<evidence type="ECO:0000256" key="5">
    <source>
        <dbReference type="ARBA" id="ARBA00023242"/>
    </source>
</evidence>
<dbReference type="Proteomes" id="UP001378960">
    <property type="component" value="Unassembled WGS sequence"/>
</dbReference>
<accession>A0AAV5R9Z5</accession>
<dbReference type="InterPro" id="IPR013949">
    <property type="entry name" value="Utp6"/>
</dbReference>
<keyword evidence="10" id="KW-1185">Reference proteome</keyword>
<evidence type="ECO:0000256" key="3">
    <source>
        <dbReference type="ARBA" id="ARBA00022552"/>
    </source>
</evidence>
<dbReference type="GO" id="GO:0000462">
    <property type="term" value="P:maturation of SSU-rRNA from tricistronic rRNA transcript (SSU-rRNA, 5.8S rRNA, LSU-rRNA)"/>
    <property type="evidence" value="ECO:0007669"/>
    <property type="project" value="InterPro"/>
</dbReference>
<keyword evidence="5" id="KW-0539">Nucleus</keyword>
<dbReference type="InterPro" id="IPR003107">
    <property type="entry name" value="HAT"/>
</dbReference>
<dbReference type="SMART" id="SM00386">
    <property type="entry name" value="HAT"/>
    <property type="match status" value="3"/>
</dbReference>
<dbReference type="SUPFAM" id="SSF48452">
    <property type="entry name" value="TPR-like"/>
    <property type="match status" value="1"/>
</dbReference>
<keyword evidence="4" id="KW-0677">Repeat</keyword>
<dbReference type="PANTHER" id="PTHR23271">
    <property type="entry name" value="HEPATOCELLULAR CARCINOMA-ASSOCIATED ANTIGEN 66"/>
    <property type="match status" value="1"/>
</dbReference>
<evidence type="ECO:0000256" key="6">
    <source>
        <dbReference type="ARBA" id="ARBA00026188"/>
    </source>
</evidence>
<evidence type="ECO:0000256" key="4">
    <source>
        <dbReference type="ARBA" id="ARBA00022737"/>
    </source>
</evidence>
<evidence type="ECO:0000259" key="8">
    <source>
        <dbReference type="Pfam" id="PF08640"/>
    </source>
</evidence>
<dbReference type="InterPro" id="IPR008847">
    <property type="entry name" value="Suf"/>
</dbReference>
<dbReference type="InterPro" id="IPR011990">
    <property type="entry name" value="TPR-like_helical_dom_sf"/>
</dbReference>
<evidence type="ECO:0000256" key="2">
    <source>
        <dbReference type="ARBA" id="ARBA00010734"/>
    </source>
</evidence>
<gene>
    <name evidence="9" type="ORF">DAPK24_045200</name>
</gene>
<dbReference type="AlphaFoldDB" id="A0AAV5R9Z5"/>
<organism evidence="9 10">
    <name type="scientific">Pichia kluyveri</name>
    <name type="common">Yeast</name>
    <dbReference type="NCBI Taxonomy" id="36015"/>
    <lineage>
        <taxon>Eukaryota</taxon>
        <taxon>Fungi</taxon>
        <taxon>Dikarya</taxon>
        <taxon>Ascomycota</taxon>
        <taxon>Saccharomycotina</taxon>
        <taxon>Pichiomycetes</taxon>
        <taxon>Pichiales</taxon>
        <taxon>Pichiaceae</taxon>
        <taxon>Pichia</taxon>
    </lineage>
</organism>
<reference evidence="9 10" key="1">
    <citation type="journal article" date="2023" name="Elife">
        <title>Identification of key yeast species and microbe-microbe interactions impacting larval growth of Drosophila in the wild.</title>
        <authorList>
            <person name="Mure A."/>
            <person name="Sugiura Y."/>
            <person name="Maeda R."/>
            <person name="Honda K."/>
            <person name="Sakurai N."/>
            <person name="Takahashi Y."/>
            <person name="Watada M."/>
            <person name="Katoh T."/>
            <person name="Gotoh A."/>
            <person name="Gotoh Y."/>
            <person name="Taniguchi I."/>
            <person name="Nakamura K."/>
            <person name="Hayashi T."/>
            <person name="Katayama T."/>
            <person name="Uemura T."/>
            <person name="Hattori Y."/>
        </authorList>
    </citation>
    <scope>NUCLEOTIDE SEQUENCE [LARGE SCALE GENOMIC DNA]</scope>
    <source>
        <strain evidence="9 10">PK-24</strain>
    </source>
</reference>
<comment type="similarity">
    <text evidence="2">Belongs to the UTP6 family.</text>
</comment>
<comment type="subcellular location">
    <subcellularLocation>
        <location evidence="1">Nucleus</location>
        <location evidence="1">Nucleolus</location>
    </subcellularLocation>
</comment>
<evidence type="ECO:0000256" key="1">
    <source>
        <dbReference type="ARBA" id="ARBA00004604"/>
    </source>
</evidence>
<dbReference type="Pfam" id="PF08640">
    <property type="entry name" value="U3_assoc_6"/>
    <property type="match status" value="1"/>
</dbReference>
<feature type="domain" description="U3 small nucleolar RNA-associated protein 6 N-terminal" evidence="8">
    <location>
        <begin position="9"/>
        <end position="93"/>
    </location>
</feature>
<dbReference type="GO" id="GO:0034388">
    <property type="term" value="C:Pwp2p-containing subcomplex of 90S preribosome"/>
    <property type="evidence" value="ECO:0007669"/>
    <property type="project" value="TreeGrafter"/>
</dbReference>